<evidence type="ECO:0000313" key="8">
    <source>
        <dbReference type="Proteomes" id="UP000823561"/>
    </source>
</evidence>
<reference evidence="7" key="1">
    <citation type="submission" date="2020-10" db="EMBL/GenBank/DDBJ databases">
        <title>Chromosome-scale genome assembly of the Allis shad, Alosa alosa.</title>
        <authorList>
            <person name="Margot Z."/>
            <person name="Christophe K."/>
            <person name="Cabau C."/>
            <person name="Louis A."/>
            <person name="Berthelot C."/>
            <person name="Parey E."/>
            <person name="Roest Crollius H."/>
            <person name="Montfort J."/>
            <person name="Robinson-Rechavi M."/>
            <person name="Bucao C."/>
            <person name="Bouchez O."/>
            <person name="Gislard M."/>
            <person name="Lluch J."/>
            <person name="Milhes M."/>
            <person name="Lampietro C."/>
            <person name="Lopez Roques C."/>
            <person name="Donnadieu C."/>
            <person name="Braasch I."/>
            <person name="Desvignes T."/>
            <person name="Postlethwait J."/>
            <person name="Bobe J."/>
            <person name="Guiguen Y."/>
        </authorList>
    </citation>
    <scope>NUCLEOTIDE SEQUENCE</scope>
    <source>
        <strain evidence="7">M-15738</strain>
        <tissue evidence="7">Blood</tissue>
    </source>
</reference>
<dbReference type="GO" id="GO:0050290">
    <property type="term" value="F:sphingomyelin phosphodiesterase D activity"/>
    <property type="evidence" value="ECO:0007669"/>
    <property type="project" value="InterPro"/>
</dbReference>
<evidence type="ECO:0000256" key="3">
    <source>
        <dbReference type="ARBA" id="ARBA00022989"/>
    </source>
</evidence>
<comment type="subcellular location">
    <subcellularLocation>
        <location evidence="1">Membrane</location>
        <topology evidence="1">Single-pass membrane protein</topology>
    </subcellularLocation>
</comment>
<dbReference type="GO" id="GO:0006685">
    <property type="term" value="P:sphingomyelin catabolic process"/>
    <property type="evidence" value="ECO:0007669"/>
    <property type="project" value="TreeGrafter"/>
</dbReference>
<dbReference type="EMBL" id="JADWDJ010000005">
    <property type="protein sequence ID" value="KAG5281306.1"/>
    <property type="molecule type" value="Genomic_DNA"/>
</dbReference>
<dbReference type="GO" id="GO:0016020">
    <property type="term" value="C:membrane"/>
    <property type="evidence" value="ECO:0007669"/>
    <property type="project" value="UniProtKB-SubCell"/>
</dbReference>
<evidence type="ECO:0008006" key="9">
    <source>
        <dbReference type="Google" id="ProtNLM"/>
    </source>
</evidence>
<evidence type="ECO:0000256" key="6">
    <source>
        <dbReference type="SAM" id="Phobius"/>
    </source>
</evidence>
<dbReference type="PANTHER" id="PTHR12988">
    <property type="entry name" value="SPHINGOMYELIN PHOSPHODIESTERASE 4"/>
    <property type="match status" value="1"/>
</dbReference>
<keyword evidence="2 6" id="KW-0812">Transmembrane</keyword>
<feature type="compositionally biased region" description="Basic and acidic residues" evidence="5">
    <location>
        <begin position="759"/>
        <end position="773"/>
    </location>
</feature>
<feature type="transmembrane region" description="Helical" evidence="6">
    <location>
        <begin position="676"/>
        <end position="704"/>
    </location>
</feature>
<evidence type="ECO:0000256" key="2">
    <source>
        <dbReference type="ARBA" id="ARBA00022692"/>
    </source>
</evidence>
<organism evidence="7 8">
    <name type="scientific">Alosa alosa</name>
    <name type="common">allis shad</name>
    <dbReference type="NCBI Taxonomy" id="278164"/>
    <lineage>
        <taxon>Eukaryota</taxon>
        <taxon>Metazoa</taxon>
        <taxon>Chordata</taxon>
        <taxon>Craniata</taxon>
        <taxon>Vertebrata</taxon>
        <taxon>Euteleostomi</taxon>
        <taxon>Actinopterygii</taxon>
        <taxon>Neopterygii</taxon>
        <taxon>Teleostei</taxon>
        <taxon>Clupei</taxon>
        <taxon>Clupeiformes</taxon>
        <taxon>Clupeoidei</taxon>
        <taxon>Clupeidae</taxon>
        <taxon>Alosa</taxon>
    </lineage>
</organism>
<evidence type="ECO:0000256" key="1">
    <source>
        <dbReference type="ARBA" id="ARBA00004167"/>
    </source>
</evidence>
<proteinExistence type="predicted"/>
<dbReference type="AlphaFoldDB" id="A0AAV6H7E5"/>
<evidence type="ECO:0000256" key="4">
    <source>
        <dbReference type="ARBA" id="ARBA00023136"/>
    </source>
</evidence>
<dbReference type="InterPro" id="IPR024129">
    <property type="entry name" value="Sphingomy_SMPD4"/>
</dbReference>
<protein>
    <recommendedName>
        <fullName evidence="9">Sphingomyelin phosphodiesterase 4</fullName>
    </recommendedName>
</protein>
<gene>
    <name evidence="7" type="ORF">AALO_G00069720</name>
</gene>
<comment type="caution">
    <text evidence="7">The sequence shown here is derived from an EMBL/GenBank/DDBJ whole genome shotgun (WGS) entry which is preliminary data.</text>
</comment>
<feature type="region of interest" description="Disordered" evidence="5">
    <location>
        <begin position="759"/>
        <end position="782"/>
    </location>
</feature>
<dbReference type="PANTHER" id="PTHR12988:SF6">
    <property type="entry name" value="SPHINGOMYELIN PHOSPHODIESTERASE 4"/>
    <property type="match status" value="1"/>
</dbReference>
<accession>A0AAV6H7E5</accession>
<evidence type="ECO:0000313" key="7">
    <source>
        <dbReference type="EMBL" id="KAG5281306.1"/>
    </source>
</evidence>
<sequence>MAIQQQHQELAKVIEEYQAQDLHGLFPWMLEQVCGSLDGSTVGWDLLRCHKGDAMRKLLQPSGPLMRLTLGLQDYSYEVPLVSLPSPVRESLSQADLALSPMFQDKLQTQNQALSLNSFEIHMLYLASTLVAQKLSPGKQLNVAKSVYFLLMEDYLTHFLPLWGSMPIYPNEDATVGDLTLGRSWLNNQSTGMFSLRTRNLIRSQASKKAEQACQDNWASWTMLQIFVEIWMADFNTQGERPGDVTKQQVLLPSEAHMLALRQLLKHLHAFSGRSMQNPDMGEVGLISGQVLHLIQSKVFSLLQHCFTHWPLDPSFRVALETWLSYIQPWRYAEHKKQVCREPTGGADEHWSHFVQENLQVYSAIFRMFLRRASCADLTESSHALMLFRVTKVFAQPWLPRLIHTGEQQQMNQHLLSPAVQNPKNFQTSVRTNMRRHGELQGSHCVSMFDSETHSQVLQLLQKILQARCSVNQASLATQPRIWPFCPAWFSFPSQGTPVSRNEGDEVHTSILNTTELLDRAKLLLCQIFKLSAEMMVSFGAVEEEEELPDCVEGENGLVLTDLGRMQIINEVRRVRVQYGGDPDLQPVRSYESTLLVKLMAWITSHINKQFGSQMVVLCSRQDLVGSICRHLLLCPLDESERIQKSLVAVRPRQVQRQHQQVPRVSLRVLASYRTLLSLLLVYVLGCALCSNPLLLCGLVVMLLTVLDPLSPRLSRWSRKYKHVLQVVPRLTTGLILYVYSRELLLSFRHNGAMAPNHLPEEVRRKMGADRQQAKKRQTRVS</sequence>
<evidence type="ECO:0000256" key="5">
    <source>
        <dbReference type="SAM" id="MobiDB-lite"/>
    </source>
</evidence>
<keyword evidence="4 6" id="KW-0472">Membrane</keyword>
<dbReference type="GO" id="GO:0046475">
    <property type="term" value="P:glycerophospholipid catabolic process"/>
    <property type="evidence" value="ECO:0007669"/>
    <property type="project" value="TreeGrafter"/>
</dbReference>
<dbReference type="GO" id="GO:0046513">
    <property type="term" value="P:ceramide biosynthetic process"/>
    <property type="evidence" value="ECO:0007669"/>
    <property type="project" value="TreeGrafter"/>
</dbReference>
<dbReference type="Proteomes" id="UP000823561">
    <property type="component" value="Chromosome 5"/>
</dbReference>
<keyword evidence="3 6" id="KW-1133">Transmembrane helix</keyword>
<dbReference type="Pfam" id="PF14724">
    <property type="entry name" value="mit_SMPDase"/>
    <property type="match status" value="2"/>
</dbReference>
<name>A0AAV6H7E5_9TELE</name>
<keyword evidence="8" id="KW-1185">Reference proteome</keyword>